<accession>A0ABD3VZE6</accession>
<dbReference type="Proteomes" id="UP001634394">
    <property type="component" value="Unassembled WGS sequence"/>
</dbReference>
<gene>
    <name evidence="2" type="ORF">ACJMK2_043201</name>
</gene>
<evidence type="ECO:0000259" key="1">
    <source>
        <dbReference type="Pfam" id="PF18738"/>
    </source>
</evidence>
<feature type="domain" description="DZIP3-like HEPN" evidence="1">
    <location>
        <begin position="63"/>
        <end position="193"/>
    </location>
</feature>
<name>A0ABD3VZE6_SINWO</name>
<protein>
    <recommendedName>
        <fullName evidence="1">DZIP3-like HEPN domain-containing protein</fullName>
    </recommendedName>
</protein>
<organism evidence="2 3">
    <name type="scientific">Sinanodonta woodiana</name>
    <name type="common">Chinese pond mussel</name>
    <name type="synonym">Anodonta woodiana</name>
    <dbReference type="NCBI Taxonomy" id="1069815"/>
    <lineage>
        <taxon>Eukaryota</taxon>
        <taxon>Metazoa</taxon>
        <taxon>Spiralia</taxon>
        <taxon>Lophotrochozoa</taxon>
        <taxon>Mollusca</taxon>
        <taxon>Bivalvia</taxon>
        <taxon>Autobranchia</taxon>
        <taxon>Heteroconchia</taxon>
        <taxon>Palaeoheterodonta</taxon>
        <taxon>Unionida</taxon>
        <taxon>Unionoidea</taxon>
        <taxon>Unionidae</taxon>
        <taxon>Unioninae</taxon>
        <taxon>Sinanodonta</taxon>
    </lineage>
</organism>
<proteinExistence type="predicted"/>
<dbReference type="Pfam" id="PF18738">
    <property type="entry name" value="HEPN_DZIP3"/>
    <property type="match status" value="1"/>
</dbReference>
<sequence>MESTISSKYASTSTPEGRNFVKITRLFVDLLRDVLWETLTKRILPEDLPDKVRINKQKLEEHGGMRENHFRRIHRPGGGVVSNVDCDITLLYILLRHLPMEQKKIQPPYKGWGCETYPDKKHLHEGDDIERIRLGRNKFFGHAGQTILSKDELDQIWADMLAVVKRFDIRLKTTFESEMEVILKDKISSDLAEDYMKDFENQNQYDSCTGEIAMEAKRDVPKSRHWWKRA</sequence>
<dbReference type="InterPro" id="IPR041249">
    <property type="entry name" value="HEPN_DZIP3"/>
</dbReference>
<comment type="caution">
    <text evidence="2">The sequence shown here is derived from an EMBL/GenBank/DDBJ whole genome shotgun (WGS) entry which is preliminary data.</text>
</comment>
<dbReference type="EMBL" id="JBJQND010000009">
    <property type="protein sequence ID" value="KAL3865852.1"/>
    <property type="molecule type" value="Genomic_DNA"/>
</dbReference>
<evidence type="ECO:0000313" key="2">
    <source>
        <dbReference type="EMBL" id="KAL3865852.1"/>
    </source>
</evidence>
<dbReference type="AlphaFoldDB" id="A0ABD3VZE6"/>
<keyword evidence="3" id="KW-1185">Reference proteome</keyword>
<reference evidence="2 3" key="1">
    <citation type="submission" date="2024-11" db="EMBL/GenBank/DDBJ databases">
        <title>Chromosome-level genome assembly of the freshwater bivalve Anodonta woodiana.</title>
        <authorList>
            <person name="Chen X."/>
        </authorList>
    </citation>
    <scope>NUCLEOTIDE SEQUENCE [LARGE SCALE GENOMIC DNA]</scope>
    <source>
        <strain evidence="2">MN2024</strain>
        <tissue evidence="2">Gills</tissue>
    </source>
</reference>
<evidence type="ECO:0000313" key="3">
    <source>
        <dbReference type="Proteomes" id="UP001634394"/>
    </source>
</evidence>